<dbReference type="EMBL" id="JBEXPZ010000003">
    <property type="protein sequence ID" value="MET9843476.1"/>
    <property type="molecule type" value="Genomic_DNA"/>
</dbReference>
<evidence type="ECO:0000313" key="1">
    <source>
        <dbReference type="EMBL" id="MET9843476.1"/>
    </source>
</evidence>
<gene>
    <name evidence="1" type="ORF">ABZZ21_02620</name>
</gene>
<protein>
    <submittedName>
        <fullName evidence="1">Uncharacterized protein</fullName>
    </submittedName>
</protein>
<dbReference type="RefSeq" id="WP_355391433.1">
    <property type="nucleotide sequence ID" value="NZ_JBEGHN010000009.1"/>
</dbReference>
<dbReference type="Proteomes" id="UP001550210">
    <property type="component" value="Unassembled WGS sequence"/>
</dbReference>
<comment type="caution">
    <text evidence="1">The sequence shown here is derived from an EMBL/GenBank/DDBJ whole genome shotgun (WGS) entry which is preliminary data.</text>
</comment>
<name>A0ABV2UPK6_9ACTN</name>
<accession>A0ABV2UPK6</accession>
<proteinExistence type="predicted"/>
<keyword evidence="2" id="KW-1185">Reference proteome</keyword>
<reference evidence="1 2" key="1">
    <citation type="submission" date="2024-06" db="EMBL/GenBank/DDBJ databases">
        <title>The Natural Products Discovery Center: Release of the First 8490 Sequenced Strains for Exploring Actinobacteria Biosynthetic Diversity.</title>
        <authorList>
            <person name="Kalkreuter E."/>
            <person name="Kautsar S.A."/>
            <person name="Yang D."/>
            <person name="Bader C.D."/>
            <person name="Teijaro C.N."/>
            <person name="Fluegel L."/>
            <person name="Davis C.M."/>
            <person name="Simpson J.R."/>
            <person name="Lauterbach L."/>
            <person name="Steele A.D."/>
            <person name="Gui C."/>
            <person name="Meng S."/>
            <person name="Li G."/>
            <person name="Viehrig K."/>
            <person name="Ye F."/>
            <person name="Su P."/>
            <person name="Kiefer A.F."/>
            <person name="Nichols A."/>
            <person name="Cepeda A.J."/>
            <person name="Yan W."/>
            <person name="Fan B."/>
            <person name="Jiang Y."/>
            <person name="Adhikari A."/>
            <person name="Zheng C.-J."/>
            <person name="Schuster L."/>
            <person name="Cowan T.M."/>
            <person name="Smanski M.J."/>
            <person name="Chevrette M.G."/>
            <person name="De Carvalho L.P.S."/>
            <person name="Shen B."/>
        </authorList>
    </citation>
    <scope>NUCLEOTIDE SEQUENCE [LARGE SCALE GENOMIC DNA]</scope>
    <source>
        <strain evidence="1 2">NPDC006434</strain>
    </source>
</reference>
<evidence type="ECO:0000313" key="2">
    <source>
        <dbReference type="Proteomes" id="UP001550210"/>
    </source>
</evidence>
<sequence length="76" mass="8327">MYLEALAAIDRDGLEHVYTESLWDCEERARWAAITSAPDGPEALERIAVLRDDPMETPEVRAAARARPGADATVSS</sequence>
<organism evidence="1 2">
    <name type="scientific">Streptomyces ossamyceticus</name>
    <dbReference type="NCBI Taxonomy" id="249581"/>
    <lineage>
        <taxon>Bacteria</taxon>
        <taxon>Bacillati</taxon>
        <taxon>Actinomycetota</taxon>
        <taxon>Actinomycetes</taxon>
        <taxon>Kitasatosporales</taxon>
        <taxon>Streptomycetaceae</taxon>
        <taxon>Streptomyces</taxon>
    </lineage>
</organism>